<sequence length="142" mass="16236">MELLIRLVNYGYAPAVYTLKMSLMIVAIVTGCFGFMHFSANPSLAVFLLVMWWYCMVIYGAAFGRAYCLQENMEVIKSELVRHTQIMGTQGLYARLIKKRIKSIANVGLKVGEFHTMERESTPIFIDHVVKTVVSTLMVFRR</sequence>
<organism evidence="2 3">
    <name type="scientific">Allacma fusca</name>
    <dbReference type="NCBI Taxonomy" id="39272"/>
    <lineage>
        <taxon>Eukaryota</taxon>
        <taxon>Metazoa</taxon>
        <taxon>Ecdysozoa</taxon>
        <taxon>Arthropoda</taxon>
        <taxon>Hexapoda</taxon>
        <taxon>Collembola</taxon>
        <taxon>Symphypleona</taxon>
        <taxon>Sminthuridae</taxon>
        <taxon>Allacma</taxon>
    </lineage>
</organism>
<keyword evidence="3" id="KW-1185">Reference proteome</keyword>
<dbReference type="AlphaFoldDB" id="A0A8J2NXE4"/>
<reference evidence="2" key="1">
    <citation type="submission" date="2021-06" db="EMBL/GenBank/DDBJ databases">
        <authorList>
            <person name="Hodson N. C."/>
            <person name="Mongue J. A."/>
            <person name="Jaron S. K."/>
        </authorList>
    </citation>
    <scope>NUCLEOTIDE SEQUENCE</scope>
</reference>
<gene>
    <name evidence="2" type="ORF">AFUS01_LOCUS18686</name>
</gene>
<keyword evidence="1" id="KW-1133">Transmembrane helix</keyword>
<name>A0A8J2NXE4_9HEXA</name>
<feature type="transmembrane region" description="Helical" evidence="1">
    <location>
        <begin position="44"/>
        <end position="68"/>
    </location>
</feature>
<keyword evidence="1" id="KW-0812">Transmembrane</keyword>
<proteinExistence type="predicted"/>
<comment type="caution">
    <text evidence="2">The sequence shown here is derived from an EMBL/GenBank/DDBJ whole genome shotgun (WGS) entry which is preliminary data.</text>
</comment>
<keyword evidence="1" id="KW-0472">Membrane</keyword>
<dbReference type="Proteomes" id="UP000708208">
    <property type="component" value="Unassembled WGS sequence"/>
</dbReference>
<evidence type="ECO:0000256" key="1">
    <source>
        <dbReference type="SAM" id="Phobius"/>
    </source>
</evidence>
<protein>
    <submittedName>
        <fullName evidence="2">Uncharacterized protein</fullName>
    </submittedName>
</protein>
<evidence type="ECO:0000313" key="3">
    <source>
        <dbReference type="Proteomes" id="UP000708208"/>
    </source>
</evidence>
<dbReference type="PROSITE" id="PS51257">
    <property type="entry name" value="PROKAR_LIPOPROTEIN"/>
    <property type="match status" value="1"/>
</dbReference>
<accession>A0A8J2NXE4</accession>
<evidence type="ECO:0000313" key="2">
    <source>
        <dbReference type="EMBL" id="CAG7730008.1"/>
    </source>
</evidence>
<dbReference type="EMBL" id="CAJVCH010187785">
    <property type="protein sequence ID" value="CAG7730008.1"/>
    <property type="molecule type" value="Genomic_DNA"/>
</dbReference>